<dbReference type="PANTHER" id="PTHR14465:SF0">
    <property type="entry name" value="IQ DOMAIN-CONTAINING PROTEIN H"/>
    <property type="match status" value="1"/>
</dbReference>
<gene>
    <name evidence="3" type="ORF">ADEAN_000087800</name>
</gene>
<dbReference type="OrthoDB" id="2117703at2759"/>
<sequence length="578" mass="64773">MYKQRVAFVHLLLGTRAAFLIQRQWASYRAHCTTRRAIAARKETRLTRWRQTMDNFLTNWPRIADARRTIIHIPSLSLPPFHTGEVPFYLEQQLGQLTRLADLADPLVNIIMVAPFKPEQEILAYYFSMLEDAGVTNISGRFTILVPEDAKRLPKGVSLTRMTMLSFRLMKLLAAAGKGKPAYIVPCVVGMEELSLAAELNIPLLSPEPRVAQVFGVKSGCRRLLDSADVATPPGSTHIKGCSDLLRALASLMVEHRTVSRWLVKIETESGSRGHAYFDVSRIRALKSPPADTEELEKNIVREIEEEGQKRVRLVHNTYKTWTQFIEMVDKVGACVEAVPNKVVANLTANLFIEPGGEIRLCSVVEVTLSPAYTVMGCVFPPVSEIPYEAVRDAAVSVARAAFRKRIIGYMSVDFCVFVSGGNEKELACPRIWGVDVDLCLTNNAAAHQFVTVLTNSTFDPQTGQAAFDQTPLRYFYSGLIYNPFLSLVRHSNFFSLCQSRHLTFDKERKRGVVFHLVDVLLRGCIGVLTIDSNFTKAVKQMSDFQSLLNLELPKQGEHALDSNFVFFASSVRQLSRN</sequence>
<dbReference type="InterPro" id="IPR038752">
    <property type="entry name" value="IQCH"/>
</dbReference>
<dbReference type="AlphaFoldDB" id="A0A7G2C3Z2"/>
<evidence type="ECO:0000256" key="1">
    <source>
        <dbReference type="SAM" id="SignalP"/>
    </source>
</evidence>
<keyword evidence="1" id="KW-0732">Signal</keyword>
<evidence type="ECO:0000313" key="3">
    <source>
        <dbReference type="EMBL" id="CAD2213437.1"/>
    </source>
</evidence>
<feature type="domain" description="IQCH-like ATP-grasp" evidence="2">
    <location>
        <begin position="209"/>
        <end position="460"/>
    </location>
</feature>
<dbReference type="PANTHER" id="PTHR14465">
    <property type="entry name" value="IQ DOMAIN-CONTAINING PROTEIN H"/>
    <property type="match status" value="1"/>
</dbReference>
<protein>
    <recommendedName>
        <fullName evidence="2">IQCH-like ATP-grasp domain-containing protein</fullName>
    </recommendedName>
</protein>
<accession>A0A7G2C3Z2</accession>
<evidence type="ECO:0000259" key="2">
    <source>
        <dbReference type="Pfam" id="PF24923"/>
    </source>
</evidence>
<feature type="chain" id="PRO_5028828689" description="IQCH-like ATP-grasp domain-containing protein" evidence="1">
    <location>
        <begin position="18"/>
        <end position="578"/>
    </location>
</feature>
<dbReference type="InterPro" id="IPR056855">
    <property type="entry name" value="ATP-grasp_IQCH"/>
</dbReference>
<dbReference type="VEuPathDB" id="TriTrypDB:ADEAN_000087800"/>
<evidence type="ECO:0000313" key="4">
    <source>
        <dbReference type="Proteomes" id="UP000515908"/>
    </source>
</evidence>
<organism evidence="3 4">
    <name type="scientific">Angomonas deanei</name>
    <dbReference type="NCBI Taxonomy" id="59799"/>
    <lineage>
        <taxon>Eukaryota</taxon>
        <taxon>Discoba</taxon>
        <taxon>Euglenozoa</taxon>
        <taxon>Kinetoplastea</taxon>
        <taxon>Metakinetoplastina</taxon>
        <taxon>Trypanosomatida</taxon>
        <taxon>Trypanosomatidae</taxon>
        <taxon>Strigomonadinae</taxon>
        <taxon>Angomonas</taxon>
    </lineage>
</organism>
<dbReference type="Pfam" id="PF24923">
    <property type="entry name" value="ATP-grasp_IQCH"/>
    <property type="match status" value="1"/>
</dbReference>
<reference evidence="3 4" key="1">
    <citation type="submission" date="2020-08" db="EMBL/GenBank/DDBJ databases">
        <authorList>
            <person name="Newling K."/>
            <person name="Davey J."/>
            <person name="Forrester S."/>
        </authorList>
    </citation>
    <scope>NUCLEOTIDE SEQUENCE [LARGE SCALE GENOMIC DNA]</scope>
    <source>
        <strain evidence="4">Crithidia deanei Carvalho (ATCC PRA-265)</strain>
    </source>
</reference>
<name>A0A7G2C3Z2_9TRYP</name>
<feature type="signal peptide" evidence="1">
    <location>
        <begin position="1"/>
        <end position="17"/>
    </location>
</feature>
<dbReference type="Proteomes" id="UP000515908">
    <property type="component" value="Chromosome 01"/>
</dbReference>
<keyword evidence="4" id="KW-1185">Reference proteome</keyword>
<dbReference type="EMBL" id="LR877145">
    <property type="protein sequence ID" value="CAD2213437.1"/>
    <property type="molecule type" value="Genomic_DNA"/>
</dbReference>
<proteinExistence type="predicted"/>